<dbReference type="PANTHER" id="PTHR21844:SF2">
    <property type="entry name" value="PROLINE-RICH AKT1 SUBSTRATE 1"/>
    <property type="match status" value="1"/>
</dbReference>
<organism evidence="2">
    <name type="scientific">Nyssomyia neivai</name>
    <dbReference type="NCBI Taxonomy" id="330878"/>
    <lineage>
        <taxon>Eukaryota</taxon>
        <taxon>Metazoa</taxon>
        <taxon>Ecdysozoa</taxon>
        <taxon>Arthropoda</taxon>
        <taxon>Hexapoda</taxon>
        <taxon>Insecta</taxon>
        <taxon>Pterygota</taxon>
        <taxon>Neoptera</taxon>
        <taxon>Endopterygota</taxon>
        <taxon>Diptera</taxon>
        <taxon>Nematocera</taxon>
        <taxon>Psychodoidea</taxon>
        <taxon>Psychodidae</taxon>
        <taxon>Nyssomyia</taxon>
    </lineage>
</organism>
<dbReference type="EMBL" id="GFDF01009707">
    <property type="protein sequence ID" value="JAV04377.1"/>
    <property type="molecule type" value="Transcribed_RNA"/>
</dbReference>
<feature type="compositionally biased region" description="Polar residues" evidence="1">
    <location>
        <begin position="217"/>
        <end position="243"/>
    </location>
</feature>
<feature type="compositionally biased region" description="Acidic residues" evidence="1">
    <location>
        <begin position="317"/>
        <end position="329"/>
    </location>
</feature>
<dbReference type="PANTHER" id="PTHR21844">
    <property type="entry name" value="AKT1 SUBSTRATE 1 PROTEIN"/>
    <property type="match status" value="1"/>
</dbReference>
<sequence>MIIACNCLNIVIGISDVVQVLESPQVADSKVACENFLQTEGKTNLSIFFREALGPFHAQQISLKKEQSDLVHVINLGNWSIHQCINCRHLCVFALLEKEGVIICNSKLMTNQEEINALKASSSYSTVFSILMDQQFPEEEVFKTNKLLQIHPKVKNLTQQFQQHLQRETAATDERIQRYTEHQFTLLKIFRERSEQELQILMSLVCRLPETLTLVTETRTQQQISSNLETPPSTPDTPMTIGSSPPMAVRVSQGPTMSTSSSGASSPMPMRGTRRHSANRSGDGTKMRHHADADSECFFPIEGMENDMGPGGPQDMSDLDESDSENYGDDDQQTMCIPRQMARQASMSIAKSLPISMPAVMDRSIEDDFDDQPIDEKVDIAASIKALAKSVHGDAVFGDLPRPRFSTQI</sequence>
<name>A0A1L8DDC0_9DIPT</name>
<accession>A0A1L8DDC0</accession>
<protein>
    <submittedName>
        <fullName evidence="2">Putative lobe</fullName>
    </submittedName>
</protein>
<feature type="region of interest" description="Disordered" evidence="1">
    <location>
        <begin position="217"/>
        <end position="291"/>
    </location>
</feature>
<dbReference type="GO" id="GO:0005737">
    <property type="term" value="C:cytoplasm"/>
    <property type="evidence" value="ECO:0007669"/>
    <property type="project" value="TreeGrafter"/>
</dbReference>
<feature type="region of interest" description="Disordered" evidence="1">
    <location>
        <begin position="303"/>
        <end position="329"/>
    </location>
</feature>
<feature type="compositionally biased region" description="Low complexity" evidence="1">
    <location>
        <begin position="254"/>
        <end position="270"/>
    </location>
</feature>
<dbReference type="GO" id="GO:0048011">
    <property type="term" value="P:neurotrophin TRK receptor signaling pathway"/>
    <property type="evidence" value="ECO:0007669"/>
    <property type="project" value="InterPro"/>
</dbReference>
<evidence type="ECO:0000313" key="2">
    <source>
        <dbReference type="EMBL" id="JAV04377.1"/>
    </source>
</evidence>
<dbReference type="AlphaFoldDB" id="A0A1L8DDC0"/>
<dbReference type="Pfam" id="PF15798">
    <property type="entry name" value="PRAS"/>
    <property type="match status" value="1"/>
</dbReference>
<proteinExistence type="predicted"/>
<dbReference type="GO" id="GO:0032007">
    <property type="term" value="P:negative regulation of TOR signaling"/>
    <property type="evidence" value="ECO:0007669"/>
    <property type="project" value="InterPro"/>
</dbReference>
<dbReference type="InterPro" id="IPR026682">
    <property type="entry name" value="AKT1S1"/>
</dbReference>
<reference evidence="2" key="1">
    <citation type="submission" date="2016-12" db="EMBL/GenBank/DDBJ databases">
        <title>An insight into the sialome and mialome of the sand fly, Nyssomyia neivai.</title>
        <authorList>
            <person name="Sebastian V."/>
            <person name="Goulart T.M."/>
            <person name="Oliveira W."/>
            <person name="Calvo E."/>
            <person name="Oliveira L.F."/>
            <person name="Pinto M.C."/>
            <person name="Rosselino A.M."/>
            <person name="Ribeiro J.M."/>
        </authorList>
    </citation>
    <scope>NUCLEOTIDE SEQUENCE</scope>
</reference>
<evidence type="ECO:0000256" key="1">
    <source>
        <dbReference type="SAM" id="MobiDB-lite"/>
    </source>
</evidence>